<evidence type="ECO:0000313" key="3">
    <source>
        <dbReference type="EMBL" id="PLS30420.1"/>
    </source>
</evidence>
<sequence>MSETNRGNGPKRRRRHAAPGGFAGGSSDRPAIRSRRNDVDHANDPRGRNEPYGRNNSHGRDDSAGRNEPNTHIDRMQTIPVGRSSPTNPPRRRRQCDSLLPSVPNGRVSLWGTVLSEAVKLLGLRSTYWLLGLTMALIPAGAAIAAWARNLMASIQNSSQNPDPDPVPVVPAADLWACIGGFVGTVSLIVGLFGVMTITSEYATKSIQSTLTANPDRVRLLAAKSWTAGAFVFAVSVLGLLISWVVVTIMAGQWHWRITPLADGQRHLPWIIMLGGPLALMLITRMALGIGAIIRSTVGGVLTLIGLITIAPTALGLIVISTEHQWLSVLSDLLPSAALSNFLQGGVDTSDLVAPAVGWTPNWWQSLLILIVWWLAADVIGTLVFRRTDIR</sequence>
<name>A0A2N5J890_9BIFI</name>
<dbReference type="AlphaFoldDB" id="A0A2N5J890"/>
<feature type="transmembrane region" description="Helical" evidence="2">
    <location>
        <begin position="301"/>
        <end position="320"/>
    </location>
</feature>
<keyword evidence="4" id="KW-1185">Reference proteome</keyword>
<protein>
    <submittedName>
        <fullName evidence="3">ABC transporter permease</fullName>
    </submittedName>
</protein>
<dbReference type="PANTHER" id="PTHR37305">
    <property type="entry name" value="INTEGRAL MEMBRANE PROTEIN-RELATED"/>
    <property type="match status" value="1"/>
</dbReference>
<accession>A0A2N5J890</accession>
<comment type="caution">
    <text evidence="3">The sequence shown here is derived from an EMBL/GenBank/DDBJ whole genome shotgun (WGS) entry which is preliminary data.</text>
</comment>
<gene>
    <name evidence="3" type="ORF">Uis1B_1749</name>
</gene>
<feature type="transmembrane region" description="Helical" evidence="2">
    <location>
        <begin position="270"/>
        <end position="294"/>
    </location>
</feature>
<feature type="region of interest" description="Disordered" evidence="1">
    <location>
        <begin position="1"/>
        <end position="100"/>
    </location>
</feature>
<keyword evidence="2" id="KW-0472">Membrane</keyword>
<feature type="compositionally biased region" description="Basic and acidic residues" evidence="1">
    <location>
        <begin position="35"/>
        <end position="51"/>
    </location>
</feature>
<evidence type="ECO:0000256" key="1">
    <source>
        <dbReference type="SAM" id="MobiDB-lite"/>
    </source>
</evidence>
<dbReference type="Proteomes" id="UP000235050">
    <property type="component" value="Unassembled WGS sequence"/>
</dbReference>
<feature type="compositionally biased region" description="Basic and acidic residues" evidence="1">
    <location>
        <begin position="58"/>
        <end position="75"/>
    </location>
</feature>
<dbReference type="RefSeq" id="WP_101617586.1">
    <property type="nucleotide sequence ID" value="NZ_NMWU01000032.1"/>
</dbReference>
<feature type="transmembrane region" description="Helical" evidence="2">
    <location>
        <begin position="226"/>
        <end position="250"/>
    </location>
</feature>
<feature type="transmembrane region" description="Helical" evidence="2">
    <location>
        <begin position="363"/>
        <end position="385"/>
    </location>
</feature>
<reference evidence="3 4" key="1">
    <citation type="submission" date="2017-07" db="EMBL/GenBank/DDBJ databases">
        <title>Bifidobacterium novel species.</title>
        <authorList>
            <person name="Lugli G.A."/>
            <person name="Milani C."/>
            <person name="Duranti S."/>
            <person name="Mangifesta M."/>
        </authorList>
    </citation>
    <scope>NUCLEOTIDE SEQUENCE [LARGE SCALE GENOMIC DNA]</scope>
    <source>
        <strain evidence="4">Uis1B</strain>
    </source>
</reference>
<feature type="transmembrane region" description="Helical" evidence="2">
    <location>
        <begin position="128"/>
        <end position="148"/>
    </location>
</feature>
<evidence type="ECO:0000256" key="2">
    <source>
        <dbReference type="SAM" id="Phobius"/>
    </source>
</evidence>
<keyword evidence="2" id="KW-1133">Transmembrane helix</keyword>
<organism evidence="3 4">
    <name type="scientific">Bifidobacterium margollesii</name>
    <dbReference type="NCBI Taxonomy" id="2020964"/>
    <lineage>
        <taxon>Bacteria</taxon>
        <taxon>Bacillati</taxon>
        <taxon>Actinomycetota</taxon>
        <taxon>Actinomycetes</taxon>
        <taxon>Bifidobacteriales</taxon>
        <taxon>Bifidobacteriaceae</taxon>
        <taxon>Bifidobacterium</taxon>
    </lineage>
</organism>
<evidence type="ECO:0000313" key="4">
    <source>
        <dbReference type="Proteomes" id="UP000235050"/>
    </source>
</evidence>
<proteinExistence type="predicted"/>
<dbReference type="OrthoDB" id="3231291at2"/>
<keyword evidence="2" id="KW-0812">Transmembrane</keyword>
<feature type="transmembrane region" description="Helical" evidence="2">
    <location>
        <begin position="168"/>
        <end position="195"/>
    </location>
</feature>
<dbReference type="PANTHER" id="PTHR37305:SF1">
    <property type="entry name" value="MEMBRANE PROTEIN"/>
    <property type="match status" value="1"/>
</dbReference>
<dbReference type="EMBL" id="NMWU01000032">
    <property type="protein sequence ID" value="PLS30420.1"/>
    <property type="molecule type" value="Genomic_DNA"/>
</dbReference>